<evidence type="ECO:0000313" key="2">
    <source>
        <dbReference type="EnsemblMetazoa" id="XP_050502073.1"/>
    </source>
</evidence>
<feature type="coiled-coil region" evidence="1">
    <location>
        <begin position="5"/>
        <end position="81"/>
    </location>
</feature>
<dbReference type="EnsemblMetazoa" id="XM_050646116.1">
    <property type="protein sequence ID" value="XP_050502073.1"/>
    <property type="gene ID" value="LOC126881702"/>
</dbReference>
<reference evidence="2" key="1">
    <citation type="submission" date="2025-05" db="UniProtKB">
        <authorList>
            <consortium name="EnsemblMetazoa"/>
        </authorList>
    </citation>
    <scope>IDENTIFICATION</scope>
</reference>
<evidence type="ECO:0000313" key="3">
    <source>
        <dbReference type="Proteomes" id="UP001652700"/>
    </source>
</evidence>
<dbReference type="Proteomes" id="UP001652700">
    <property type="component" value="Unplaced"/>
</dbReference>
<keyword evidence="3" id="KW-1185">Reference proteome</keyword>
<evidence type="ECO:0000256" key="1">
    <source>
        <dbReference type="SAM" id="Coils"/>
    </source>
</evidence>
<proteinExistence type="predicted"/>
<dbReference type="RefSeq" id="XP_050502073.1">
    <property type="nucleotide sequence ID" value="XM_050646116.1"/>
</dbReference>
<organism evidence="2 3">
    <name type="scientific">Diabrotica virgifera virgifera</name>
    <name type="common">western corn rootworm</name>
    <dbReference type="NCBI Taxonomy" id="50390"/>
    <lineage>
        <taxon>Eukaryota</taxon>
        <taxon>Metazoa</taxon>
        <taxon>Ecdysozoa</taxon>
        <taxon>Arthropoda</taxon>
        <taxon>Hexapoda</taxon>
        <taxon>Insecta</taxon>
        <taxon>Pterygota</taxon>
        <taxon>Neoptera</taxon>
        <taxon>Endopterygota</taxon>
        <taxon>Coleoptera</taxon>
        <taxon>Polyphaga</taxon>
        <taxon>Cucujiformia</taxon>
        <taxon>Chrysomeloidea</taxon>
        <taxon>Chrysomelidae</taxon>
        <taxon>Galerucinae</taxon>
        <taxon>Diabroticina</taxon>
        <taxon>Diabroticites</taxon>
        <taxon>Diabrotica</taxon>
    </lineage>
</organism>
<keyword evidence="1" id="KW-0175">Coiled coil</keyword>
<accession>A0ABM5JVV6</accession>
<name>A0ABM5JVV6_DIAVI</name>
<sequence length="248" mass="29920">MEEFIKDLREKLDRMETRDTRIEQKLDGIQKELKELRNQNQELKRENMLLKQEMSEIRAENKQMKAEIKEVREAMETLSKLKFKEAVPKRLSDLEDRTEREEKKKIEKNVIVRGIKIGEENVKEDLENLLKIKLNVEAKIEQTEIIRPRNSQPFIIAKLENIQDKKKIMEQKKILKGTKIFIDEQRTYEERRIHRQVKKRAEVEKEAGKKVKMGFKKLWIDDQLWEWNNIIKDLKLKCTGNNRENPKN</sequence>
<dbReference type="GeneID" id="126881702"/>
<protein>
    <submittedName>
        <fullName evidence="2">Uncharacterized protein</fullName>
    </submittedName>
</protein>